<accession>X1B7V1</accession>
<sequence>EINEQFKLELLKLFQFGNQDYNLSISKLLNFKREQIKNLIDDLEPLDISEDLSKEVYNSIIVFFSQYYN</sequence>
<reference evidence="1" key="1">
    <citation type="journal article" date="2014" name="Front. Microbiol.">
        <title>High frequency of phylogenetically diverse reductive dehalogenase-homologous genes in deep subseafloor sedimentary metagenomes.</title>
        <authorList>
            <person name="Kawai M."/>
            <person name="Futagami T."/>
            <person name="Toyoda A."/>
            <person name="Takaki Y."/>
            <person name="Nishi S."/>
            <person name="Hori S."/>
            <person name="Arai W."/>
            <person name="Tsubouchi T."/>
            <person name="Morono Y."/>
            <person name="Uchiyama I."/>
            <person name="Ito T."/>
            <person name="Fujiyama A."/>
            <person name="Inagaki F."/>
            <person name="Takami H."/>
        </authorList>
    </citation>
    <scope>NUCLEOTIDE SEQUENCE</scope>
    <source>
        <strain evidence="1">Expedition CK06-06</strain>
    </source>
</reference>
<proteinExistence type="predicted"/>
<dbReference type="EMBL" id="BART01024682">
    <property type="protein sequence ID" value="GAG91839.1"/>
    <property type="molecule type" value="Genomic_DNA"/>
</dbReference>
<name>X1B7V1_9ZZZZ</name>
<protein>
    <submittedName>
        <fullName evidence="1">Uncharacterized protein</fullName>
    </submittedName>
</protein>
<dbReference type="AlphaFoldDB" id="X1B7V1"/>
<evidence type="ECO:0000313" key="1">
    <source>
        <dbReference type="EMBL" id="GAG91839.1"/>
    </source>
</evidence>
<gene>
    <name evidence="1" type="ORF">S01H4_44502</name>
</gene>
<organism evidence="1">
    <name type="scientific">marine sediment metagenome</name>
    <dbReference type="NCBI Taxonomy" id="412755"/>
    <lineage>
        <taxon>unclassified sequences</taxon>
        <taxon>metagenomes</taxon>
        <taxon>ecological metagenomes</taxon>
    </lineage>
</organism>
<comment type="caution">
    <text evidence="1">The sequence shown here is derived from an EMBL/GenBank/DDBJ whole genome shotgun (WGS) entry which is preliminary data.</text>
</comment>
<feature type="non-terminal residue" evidence="1">
    <location>
        <position position="1"/>
    </location>
</feature>